<organism evidence="1 2">
    <name type="scientific">Rhodoferax ferrireducens</name>
    <dbReference type="NCBI Taxonomy" id="192843"/>
    <lineage>
        <taxon>Bacteria</taxon>
        <taxon>Pseudomonadati</taxon>
        <taxon>Pseudomonadota</taxon>
        <taxon>Betaproteobacteria</taxon>
        <taxon>Burkholderiales</taxon>
        <taxon>Comamonadaceae</taxon>
        <taxon>Rhodoferax</taxon>
    </lineage>
</organism>
<dbReference type="AlphaFoldDB" id="A0A1W9KNJ2"/>
<reference evidence="1 2" key="1">
    <citation type="submission" date="2017-01" db="EMBL/GenBank/DDBJ databases">
        <title>Novel large sulfur bacteria in the metagenomes of groundwater-fed chemosynthetic microbial mats in the Lake Huron basin.</title>
        <authorList>
            <person name="Sharrar A.M."/>
            <person name="Flood B.E."/>
            <person name="Bailey J.V."/>
            <person name="Jones D.S."/>
            <person name="Biddanda B."/>
            <person name="Ruberg S.A."/>
            <person name="Marcus D.N."/>
            <person name="Dick G.J."/>
        </authorList>
    </citation>
    <scope>NUCLEOTIDE SEQUENCE [LARGE SCALE GENOMIC DNA]</scope>
    <source>
        <strain evidence="1">A7</strain>
    </source>
</reference>
<evidence type="ECO:0000313" key="1">
    <source>
        <dbReference type="EMBL" id="OQW85713.1"/>
    </source>
</evidence>
<name>A0A1W9KNJ2_9BURK</name>
<dbReference type="EMBL" id="MTEI01000043">
    <property type="protein sequence ID" value="OQW85713.1"/>
    <property type="molecule type" value="Genomic_DNA"/>
</dbReference>
<comment type="caution">
    <text evidence="1">The sequence shown here is derived from an EMBL/GenBank/DDBJ whole genome shotgun (WGS) entry which is preliminary data.</text>
</comment>
<proteinExistence type="predicted"/>
<sequence>MTIDELLQQGRALAHEPVDALHGIVHVAAWVSRAEEVQLDQAQRAQDFPQAVADKISLPTLHDTVATMPPLAELSAGLEDMIRS</sequence>
<accession>A0A1W9KNJ2</accession>
<evidence type="ECO:0000313" key="2">
    <source>
        <dbReference type="Proteomes" id="UP000192505"/>
    </source>
</evidence>
<gene>
    <name evidence="1" type="ORF">BWK72_20895</name>
</gene>
<protein>
    <submittedName>
        <fullName evidence="1">Uncharacterized protein</fullName>
    </submittedName>
</protein>
<dbReference type="Proteomes" id="UP000192505">
    <property type="component" value="Unassembled WGS sequence"/>
</dbReference>